<reference evidence="1 2" key="1">
    <citation type="submission" date="2019-02" db="EMBL/GenBank/DDBJ databases">
        <title>Deep-cultivation of Planctomycetes and their phenomic and genomic characterization uncovers novel biology.</title>
        <authorList>
            <person name="Wiegand S."/>
            <person name="Jogler M."/>
            <person name="Boedeker C."/>
            <person name="Pinto D."/>
            <person name="Vollmers J."/>
            <person name="Rivas-Marin E."/>
            <person name="Kohn T."/>
            <person name="Peeters S.H."/>
            <person name="Heuer A."/>
            <person name="Rast P."/>
            <person name="Oberbeckmann S."/>
            <person name="Bunk B."/>
            <person name="Jeske O."/>
            <person name="Meyerdierks A."/>
            <person name="Storesund J.E."/>
            <person name="Kallscheuer N."/>
            <person name="Luecker S."/>
            <person name="Lage O.M."/>
            <person name="Pohl T."/>
            <person name="Merkel B.J."/>
            <person name="Hornburger P."/>
            <person name="Mueller R.-W."/>
            <person name="Bruemmer F."/>
            <person name="Labrenz M."/>
            <person name="Spormann A.M."/>
            <person name="Op Den Camp H."/>
            <person name="Overmann J."/>
            <person name="Amann R."/>
            <person name="Jetten M.S.M."/>
            <person name="Mascher T."/>
            <person name="Medema M.H."/>
            <person name="Devos D.P."/>
            <person name="Kaster A.-K."/>
            <person name="Ovreas L."/>
            <person name="Rohde M."/>
            <person name="Galperin M.Y."/>
            <person name="Jogler C."/>
        </authorList>
    </citation>
    <scope>NUCLEOTIDE SEQUENCE [LARGE SCALE GENOMIC DNA]</scope>
    <source>
        <strain evidence="1 2">KOR42</strain>
    </source>
</reference>
<evidence type="ECO:0000313" key="2">
    <source>
        <dbReference type="Proteomes" id="UP000317243"/>
    </source>
</evidence>
<comment type="caution">
    <text evidence="1">The sequence shown here is derived from an EMBL/GenBank/DDBJ whole genome shotgun (WGS) entry which is preliminary data.</text>
</comment>
<dbReference type="AlphaFoldDB" id="A0A5C5WIX3"/>
<proteinExistence type="predicted"/>
<protein>
    <submittedName>
        <fullName evidence="1">Uncharacterized protein</fullName>
    </submittedName>
</protein>
<keyword evidence="2" id="KW-1185">Reference proteome</keyword>
<sequence>MAGPCERKRSGTAVSDRATWTFQERLSESRSAAFASGSNLTARLARVDSTETLSDNSSEVDA</sequence>
<dbReference type="EMBL" id="SIHI01000016">
    <property type="protein sequence ID" value="TWT49961.1"/>
    <property type="molecule type" value="Genomic_DNA"/>
</dbReference>
<name>A0A5C5WIX3_9PLAN</name>
<gene>
    <name evidence="1" type="ORF">KOR42_37790</name>
</gene>
<evidence type="ECO:0000313" key="1">
    <source>
        <dbReference type="EMBL" id="TWT49961.1"/>
    </source>
</evidence>
<dbReference type="Proteomes" id="UP000317243">
    <property type="component" value="Unassembled WGS sequence"/>
</dbReference>
<organism evidence="1 2">
    <name type="scientific">Thalassoglobus neptunius</name>
    <dbReference type="NCBI Taxonomy" id="1938619"/>
    <lineage>
        <taxon>Bacteria</taxon>
        <taxon>Pseudomonadati</taxon>
        <taxon>Planctomycetota</taxon>
        <taxon>Planctomycetia</taxon>
        <taxon>Planctomycetales</taxon>
        <taxon>Planctomycetaceae</taxon>
        <taxon>Thalassoglobus</taxon>
    </lineage>
</organism>
<accession>A0A5C5WIX3</accession>